<evidence type="ECO:0000259" key="5">
    <source>
        <dbReference type="Pfam" id="PF01523"/>
    </source>
</evidence>
<keyword evidence="2" id="KW-0645">Protease</keyword>
<keyword evidence="9" id="KW-1185">Reference proteome</keyword>
<dbReference type="Pfam" id="PF01523">
    <property type="entry name" value="PmbA_TldD_1st"/>
    <property type="match status" value="1"/>
</dbReference>
<sequence>MAADVRYYDIRCVRGEVTLVDIDNGVIESAGTSFFDKAVIRVLGPKGWGFLTRDHVDIDSKREVDALVAAAARLAAVTADEIDLADAPRGVLSVPPLAEDPRDVDLEEKTRLLAGIEEAARVDGVANTRARYTEGIDAVRYLDSNGNEYSYEAVRSGFSVLAIASRNGVMQMGSERDHITTGFNLRGKQDLGRKAGEVAVSLLDAKLPKGGPRRAVLDPELAGVFTHEAVGHASEGDLVREGASVLGGKIGEAIGCPGLVIVDDPTLHEFGFMPVDAEGVAVERTEIIRDGILRSYIHNRETLAAVGNGVAGHARAEHGAPPIVRMSNTFIENGDAAYDEIISECRDGILLIGSRGGQVDPGRGVFQFNAEYGYLIEGGEMTDMVRDVSLSGEILSTLHNIALIGNDRKMSPGYCGKGGQSVPVSDGAPHLLLEHATIGGRGE</sequence>
<evidence type="ECO:0000313" key="9">
    <source>
        <dbReference type="Proteomes" id="UP001281203"/>
    </source>
</evidence>
<evidence type="ECO:0000259" key="7">
    <source>
        <dbReference type="Pfam" id="PF19290"/>
    </source>
</evidence>
<dbReference type="InterPro" id="IPR036059">
    <property type="entry name" value="TldD/PmbA_sf"/>
</dbReference>
<name>A0ABU3WZN2_9EURY</name>
<comment type="caution">
    <text evidence="8">The sequence shown here is derived from an EMBL/GenBank/DDBJ whole genome shotgun (WGS) entry which is preliminary data.</text>
</comment>
<feature type="domain" description="Metalloprotease TldD/E C-terminal" evidence="6">
    <location>
        <begin position="214"/>
        <end position="440"/>
    </location>
</feature>
<dbReference type="SUPFAM" id="SSF111283">
    <property type="entry name" value="Putative modulator of DNA gyrase, PmbA/TldD"/>
    <property type="match status" value="1"/>
</dbReference>
<dbReference type="EMBL" id="WBKO01000001">
    <property type="protein sequence ID" value="MDV2481254.1"/>
    <property type="molecule type" value="Genomic_DNA"/>
</dbReference>
<dbReference type="Pfam" id="PF19290">
    <property type="entry name" value="PmbA_TldD_2nd"/>
    <property type="match status" value="1"/>
</dbReference>
<dbReference type="Gene3D" id="3.30.2290.10">
    <property type="entry name" value="PmbA/TldD superfamily"/>
    <property type="match status" value="1"/>
</dbReference>
<dbReference type="InterPro" id="IPR051463">
    <property type="entry name" value="Peptidase_U62_metallo"/>
</dbReference>
<accession>A0ABU3WZN2</accession>
<dbReference type="InterPro" id="IPR002510">
    <property type="entry name" value="Metalloprtase-TldD/E_N"/>
</dbReference>
<evidence type="ECO:0000256" key="3">
    <source>
        <dbReference type="ARBA" id="ARBA00022801"/>
    </source>
</evidence>
<evidence type="ECO:0000256" key="1">
    <source>
        <dbReference type="ARBA" id="ARBA00005836"/>
    </source>
</evidence>
<keyword evidence="3" id="KW-0378">Hydrolase</keyword>
<comment type="similarity">
    <text evidence="1">Belongs to the peptidase U62 family.</text>
</comment>
<dbReference type="InterPro" id="IPR035068">
    <property type="entry name" value="TldD/PmbA_N"/>
</dbReference>
<dbReference type="Pfam" id="PF19289">
    <property type="entry name" value="PmbA_TldD_3rd"/>
    <property type="match status" value="1"/>
</dbReference>
<dbReference type="InterPro" id="IPR045569">
    <property type="entry name" value="Metalloprtase-TldD/E_C"/>
</dbReference>
<dbReference type="InterPro" id="IPR025502">
    <property type="entry name" value="TldD"/>
</dbReference>
<keyword evidence="4" id="KW-0482">Metalloprotease</keyword>
<gene>
    <name evidence="8" type="ORF">F8E02_04375</name>
</gene>
<dbReference type="PANTHER" id="PTHR30624">
    <property type="entry name" value="UNCHARACTERIZED PROTEIN TLDD AND PMBA"/>
    <property type="match status" value="1"/>
</dbReference>
<organism evidence="8 9">
    <name type="scientific">Methanoculleus caldifontis</name>
    <dbReference type="NCBI Taxonomy" id="2651577"/>
    <lineage>
        <taxon>Archaea</taxon>
        <taxon>Methanobacteriati</taxon>
        <taxon>Methanobacteriota</taxon>
        <taxon>Stenosarchaea group</taxon>
        <taxon>Methanomicrobia</taxon>
        <taxon>Methanomicrobiales</taxon>
        <taxon>Methanomicrobiaceae</taxon>
        <taxon>Methanoculleus</taxon>
    </lineage>
</organism>
<dbReference type="RefSeq" id="WP_317064257.1">
    <property type="nucleotide sequence ID" value="NZ_WBKO01000001.1"/>
</dbReference>
<dbReference type="PIRSF" id="PIRSF004919">
    <property type="entry name" value="TldD"/>
    <property type="match status" value="1"/>
</dbReference>
<dbReference type="InterPro" id="IPR045570">
    <property type="entry name" value="Metalloprtase-TldD/E_cen_dom"/>
</dbReference>
<feature type="domain" description="Metalloprotease TldD/E N-terminal" evidence="5">
    <location>
        <begin position="8"/>
        <end position="75"/>
    </location>
</feature>
<dbReference type="Proteomes" id="UP001281203">
    <property type="component" value="Unassembled WGS sequence"/>
</dbReference>
<evidence type="ECO:0000313" key="8">
    <source>
        <dbReference type="EMBL" id="MDV2481254.1"/>
    </source>
</evidence>
<feature type="domain" description="Metalloprotease TldD/E central" evidence="7">
    <location>
        <begin position="99"/>
        <end position="203"/>
    </location>
</feature>
<proteinExistence type="inferred from homology"/>
<evidence type="ECO:0000256" key="4">
    <source>
        <dbReference type="ARBA" id="ARBA00023049"/>
    </source>
</evidence>
<dbReference type="PANTHER" id="PTHR30624:SF0">
    <property type="entry name" value="METALLOPROTEASE SLR0863"/>
    <property type="match status" value="1"/>
</dbReference>
<evidence type="ECO:0000259" key="6">
    <source>
        <dbReference type="Pfam" id="PF19289"/>
    </source>
</evidence>
<reference evidence="8 9" key="1">
    <citation type="submission" date="2019-10" db="EMBL/GenBank/DDBJ databases">
        <title>Isolation and characterization of Methanoculleus sp. Wushi-C6 from a hot spring well.</title>
        <authorList>
            <person name="Chen S.-C."/>
            <person name="Lan Z.-H."/>
            <person name="You Y.-T."/>
            <person name="Lai M.-C."/>
        </authorList>
    </citation>
    <scope>NUCLEOTIDE SEQUENCE [LARGE SCALE GENOMIC DNA]</scope>
    <source>
        <strain evidence="8 9">Wushi-C6</strain>
    </source>
</reference>
<evidence type="ECO:0000256" key="2">
    <source>
        <dbReference type="ARBA" id="ARBA00022670"/>
    </source>
</evidence>
<protein>
    <submittedName>
        <fullName evidence="8">TldD/PmbA family protein</fullName>
    </submittedName>
</protein>